<dbReference type="AlphaFoldDB" id="Q6IH15"/>
<proteinExistence type="predicted"/>
<feature type="transmembrane region" description="Helical" evidence="1">
    <location>
        <begin position="47"/>
        <end position="64"/>
    </location>
</feature>
<sequence>MPLSGRWPTCCSTPFDGDMAWDAAVGCLLPLWLWLLVLMGRHAGHHILLAWFLGAYSVVLRSSLPSALKMAPCLHQQ</sequence>
<name>Q6IH15_DROME</name>
<keyword evidence="1" id="KW-1133">Transmembrane helix</keyword>
<protein>
    <submittedName>
        <fullName evidence="2">HDC03672</fullName>
    </submittedName>
</protein>
<accession>Q6IH15</accession>
<reference evidence="2" key="1">
    <citation type="journal article" date="2003" name="Genome Biol.">
        <title>An integrated gene annotation and transcriptional profiling approach towards the full gene content of the Drosophila genome.</title>
        <authorList>
            <person name="Hild M."/>
            <person name="Beckmann B."/>
            <person name="Haas S.A."/>
            <person name="Koch B."/>
            <person name="Solovyev V."/>
            <person name="Busold C."/>
            <person name="Fellenberg K."/>
            <person name="Boutros M."/>
            <person name="Vingron M."/>
            <person name="Sauer F."/>
            <person name="Hoheisel J.D."/>
            <person name="Paro R."/>
        </authorList>
    </citation>
    <scope>NUCLEOTIDE SEQUENCE</scope>
</reference>
<keyword evidence="1" id="KW-0812">Transmembrane</keyword>
<feature type="transmembrane region" description="Helical" evidence="1">
    <location>
        <begin position="20"/>
        <end position="40"/>
    </location>
</feature>
<gene>
    <name evidence="2" type="ORF">HDC03672</name>
</gene>
<organism evidence="2">
    <name type="scientific">Drosophila melanogaster</name>
    <name type="common">Fruit fly</name>
    <dbReference type="NCBI Taxonomy" id="7227"/>
    <lineage>
        <taxon>Eukaryota</taxon>
        <taxon>Metazoa</taxon>
        <taxon>Ecdysozoa</taxon>
        <taxon>Arthropoda</taxon>
        <taxon>Hexapoda</taxon>
        <taxon>Insecta</taxon>
        <taxon>Pterygota</taxon>
        <taxon>Neoptera</taxon>
        <taxon>Endopterygota</taxon>
        <taxon>Diptera</taxon>
        <taxon>Brachycera</taxon>
        <taxon>Muscomorpha</taxon>
        <taxon>Ephydroidea</taxon>
        <taxon>Drosophilidae</taxon>
        <taxon>Drosophila</taxon>
        <taxon>Sophophora</taxon>
    </lineage>
</organism>
<evidence type="ECO:0000256" key="1">
    <source>
        <dbReference type="SAM" id="Phobius"/>
    </source>
</evidence>
<evidence type="ECO:0000313" key="2">
    <source>
        <dbReference type="EMBL" id="DAA03800.1"/>
    </source>
</evidence>
<keyword evidence="1" id="KW-0472">Membrane</keyword>
<dbReference type="EMBL" id="BK003601">
    <property type="protein sequence ID" value="DAA03800.1"/>
    <property type="molecule type" value="Genomic_DNA"/>
</dbReference>